<dbReference type="PRINTS" id="PR00111">
    <property type="entry name" value="ABHYDROLASE"/>
</dbReference>
<evidence type="ECO:0000313" key="3">
    <source>
        <dbReference type="EMBL" id="NRF17980.1"/>
    </source>
</evidence>
<geneLocation type="plasmid" evidence="4 5">
    <name>unnamed1</name>
</geneLocation>
<accession>A0A6H0ZH51</accession>
<dbReference type="Gene3D" id="3.40.50.1820">
    <property type="entry name" value="alpha/beta hydrolase"/>
    <property type="match status" value="1"/>
</dbReference>
<dbReference type="Pfam" id="PF12697">
    <property type="entry name" value="Abhydrolase_6"/>
    <property type="match status" value="1"/>
</dbReference>
<dbReference type="SUPFAM" id="SSF53474">
    <property type="entry name" value="alpha/beta-Hydrolases"/>
    <property type="match status" value="1"/>
</dbReference>
<evidence type="ECO:0000256" key="1">
    <source>
        <dbReference type="ARBA" id="ARBA00022801"/>
    </source>
</evidence>
<protein>
    <submittedName>
        <fullName evidence="4">Alpha/beta hydrolase</fullName>
    </submittedName>
</protein>
<feature type="domain" description="AB hydrolase-1" evidence="2">
    <location>
        <begin position="39"/>
        <end position="264"/>
    </location>
</feature>
<dbReference type="Proteomes" id="UP000500870">
    <property type="component" value="Plasmid unnamed1"/>
</dbReference>
<keyword evidence="1 4" id="KW-0378">Hydrolase</keyword>
<geneLocation type="plasmid" evidence="3">
    <name>unnamed2</name>
</geneLocation>
<dbReference type="PANTHER" id="PTHR43798:SF31">
    <property type="entry name" value="AB HYDROLASE SUPERFAMILY PROTEIN YCLE"/>
    <property type="match status" value="1"/>
</dbReference>
<evidence type="ECO:0000313" key="6">
    <source>
        <dbReference type="Proteomes" id="UP001155820"/>
    </source>
</evidence>
<dbReference type="RefSeq" id="WP_052820721.1">
    <property type="nucleotide sequence ID" value="NZ_CP050897.1"/>
</dbReference>
<dbReference type="InterPro" id="IPR050266">
    <property type="entry name" value="AB_hydrolase_sf"/>
</dbReference>
<dbReference type="GO" id="GO:0016020">
    <property type="term" value="C:membrane"/>
    <property type="evidence" value="ECO:0007669"/>
    <property type="project" value="TreeGrafter"/>
</dbReference>
<reference evidence="4 5" key="2">
    <citation type="submission" date="2020-04" db="EMBL/GenBank/DDBJ databases">
        <title>FDA dAtabase for Regulatory Grade micrObial Sequences (FDA-ARGOS): Supporting development and validation of Infectious Disease Dx tests.</title>
        <authorList>
            <person name="Sciortino C."/>
            <person name="Tallon L."/>
            <person name="Sadzewicz L."/>
            <person name="Vavikolanu K."/>
            <person name="Mehta A."/>
            <person name="Aluvathingal J."/>
            <person name="Nadendla S."/>
            <person name="Nandy P."/>
            <person name="Geyer C."/>
            <person name="Yan Y."/>
            <person name="Sichtig H."/>
        </authorList>
    </citation>
    <scope>NUCLEOTIDE SEQUENCE [LARGE SCALE GENOMIC DNA]</scope>
    <source>
        <strain evidence="4 5">FDAARGOS_633</strain>
        <plasmid evidence="4 5">unnamed1</plasmid>
    </source>
</reference>
<dbReference type="AlphaFoldDB" id="A0A6H0ZH51"/>
<evidence type="ECO:0000259" key="2">
    <source>
        <dbReference type="Pfam" id="PF12697"/>
    </source>
</evidence>
<organism evidence="4 5">
    <name type="scientific">Agrobacterium pusense</name>
    <dbReference type="NCBI Taxonomy" id="648995"/>
    <lineage>
        <taxon>Bacteria</taxon>
        <taxon>Pseudomonadati</taxon>
        <taxon>Pseudomonadota</taxon>
        <taxon>Alphaproteobacteria</taxon>
        <taxon>Hyphomicrobiales</taxon>
        <taxon>Rhizobiaceae</taxon>
        <taxon>Rhizobium/Agrobacterium group</taxon>
        <taxon>Agrobacterium</taxon>
    </lineage>
</organism>
<proteinExistence type="predicted"/>
<dbReference type="EMBL" id="CP050897">
    <property type="protein sequence ID" value="QIX19989.1"/>
    <property type="molecule type" value="Genomic_DNA"/>
</dbReference>
<dbReference type="EMBL" id="JABRWM010000002">
    <property type="protein sequence ID" value="NRF17980.1"/>
    <property type="molecule type" value="Genomic_DNA"/>
</dbReference>
<gene>
    <name evidence="3" type="ORF">FOB26_02290</name>
    <name evidence="4" type="ORF">FOB41_02130</name>
</gene>
<dbReference type="InterPro" id="IPR000073">
    <property type="entry name" value="AB_hydrolase_1"/>
</dbReference>
<evidence type="ECO:0000313" key="5">
    <source>
        <dbReference type="Proteomes" id="UP000500870"/>
    </source>
</evidence>
<dbReference type="PANTHER" id="PTHR43798">
    <property type="entry name" value="MONOACYLGLYCEROL LIPASE"/>
    <property type="match status" value="1"/>
</dbReference>
<dbReference type="Proteomes" id="UP001155820">
    <property type="component" value="Unassembled WGS sequence"/>
</dbReference>
<reference evidence="3" key="1">
    <citation type="submission" date="2019-07" db="EMBL/GenBank/DDBJ databases">
        <title>FDA dAtabase for Regulatory Grade micrObial Sequences (FDA-ARGOS): Supporting development and validation of Infectious Disease Dx tests.</title>
        <authorList>
            <person name="Bachman M."/>
            <person name="Young C."/>
            <person name="Tallon L."/>
            <person name="Sadzewicz L."/>
            <person name="Vavikolanu K."/>
            <person name="Mehta A."/>
            <person name="Aluvathingal J."/>
            <person name="Nadendla S."/>
            <person name="Nandy P."/>
            <person name="Geyer C."/>
            <person name="Yan Y."/>
            <person name="Sichtig H."/>
        </authorList>
    </citation>
    <scope>NUCLEOTIDE SEQUENCE</scope>
    <source>
        <strain evidence="3">FDAARGOS_618</strain>
        <plasmid evidence="3">unnamed2</plasmid>
    </source>
</reference>
<dbReference type="GO" id="GO:0016787">
    <property type="term" value="F:hydrolase activity"/>
    <property type="evidence" value="ECO:0007669"/>
    <property type="project" value="UniProtKB-KW"/>
</dbReference>
<name>A0A6H0ZH51_9HYPH</name>
<keyword evidence="4" id="KW-0614">Plasmid</keyword>
<evidence type="ECO:0000313" key="4">
    <source>
        <dbReference type="EMBL" id="QIX19989.1"/>
    </source>
</evidence>
<sequence>MKEGKVSELRSWAFYTEPEKLKVAGVDVAYRRKGSGAPVVYFHGAGLTRRWLPFYDAMAAHADVIVPEHPGFGDTPMPDWLEDFDDINLHYEQFFDELGLDRFHLVGHSLGGWMAAHYAVFFSRRLSSLQLITPAGLRGSLLNDPFRQTGEEALERVFNGEAHAYPEYLEGDERVEQLVQDYAELTAQARLMWNPRYDPRLERRLARVRTPTRVITVDEDRIMSADVALQYASLIPGAETAKIHGSTRATSHVPYVQEPEALASLVLEFVNRHSEA</sequence>
<dbReference type="InterPro" id="IPR029058">
    <property type="entry name" value="AB_hydrolase_fold"/>
</dbReference>
<keyword evidence="6" id="KW-1185">Reference proteome</keyword>